<dbReference type="EMBL" id="MT143988">
    <property type="protein sequence ID" value="QJA45285.1"/>
    <property type="molecule type" value="Genomic_DNA"/>
</dbReference>
<dbReference type="AlphaFoldDB" id="A0A6H1ZDE1"/>
<organism evidence="1">
    <name type="scientific">viral metagenome</name>
    <dbReference type="NCBI Taxonomy" id="1070528"/>
    <lineage>
        <taxon>unclassified sequences</taxon>
        <taxon>metagenomes</taxon>
        <taxon>organismal metagenomes</taxon>
    </lineage>
</organism>
<sequence>MKKFWLGLVLIFLFWAGNVLGAGTVTQTDVQIYLNTRALTFTCTADSTAHTYPVTASDGNIDGYVFLVVTNPGTVGPTDNYDITLTDSDAVDVMGGELLNRDILNSEHAIPLIDAVFGSRFVKGPLTITITNNLVNSAVVVVTVFYYR</sequence>
<reference evidence="1" key="1">
    <citation type="submission" date="2020-03" db="EMBL/GenBank/DDBJ databases">
        <title>The deep terrestrial virosphere.</title>
        <authorList>
            <person name="Holmfeldt K."/>
            <person name="Nilsson E."/>
            <person name="Simone D."/>
            <person name="Lopez-Fernandez M."/>
            <person name="Wu X."/>
            <person name="de Brujin I."/>
            <person name="Lundin D."/>
            <person name="Andersson A."/>
            <person name="Bertilsson S."/>
            <person name="Dopson M."/>
        </authorList>
    </citation>
    <scope>NUCLEOTIDE SEQUENCE</scope>
    <source>
        <strain evidence="1">TM448A00204</strain>
        <strain evidence="2">TM448B00128</strain>
    </source>
</reference>
<name>A0A6H1ZDE1_9ZZZZ</name>
<gene>
    <name evidence="1" type="ORF">TM448A00204_0030</name>
    <name evidence="2" type="ORF">TM448B00128_0060</name>
</gene>
<protein>
    <submittedName>
        <fullName evidence="1">Uncharacterized protein</fullName>
    </submittedName>
</protein>
<dbReference type="EMBL" id="MT144590">
    <property type="protein sequence ID" value="QJH93685.1"/>
    <property type="molecule type" value="Genomic_DNA"/>
</dbReference>
<accession>A0A6H1ZDE1</accession>
<evidence type="ECO:0000313" key="2">
    <source>
        <dbReference type="EMBL" id="QJH93685.1"/>
    </source>
</evidence>
<evidence type="ECO:0000313" key="1">
    <source>
        <dbReference type="EMBL" id="QJA45285.1"/>
    </source>
</evidence>
<proteinExistence type="predicted"/>